<feature type="domain" description="Putative DNA-binding" evidence="1">
    <location>
        <begin position="7"/>
        <end position="93"/>
    </location>
</feature>
<dbReference type="InterPro" id="IPR044922">
    <property type="entry name" value="DUF2063_N_sf"/>
</dbReference>
<reference evidence="2 3" key="1">
    <citation type="journal article" date="2017" name="Syst. Appl. Microbiol.">
        <title>Pseudomonas caspiana sp. nov., a citrus pathogen in the Pseudomonas syringae phylogenetic group.</title>
        <authorList>
            <person name="Busquets A."/>
            <person name="Gomila M."/>
            <person name="Beiki F."/>
            <person name="Mulet M."/>
            <person name="Rahimian H."/>
            <person name="Garcia-Valdes E."/>
            <person name="Lalucat J."/>
        </authorList>
    </citation>
    <scope>NUCLEOTIDE SEQUENCE [LARGE SCALE GENOMIC DNA]</scope>
    <source>
        <strain evidence="2 3">FBF102</strain>
    </source>
</reference>
<sequence length="252" mass="28383">MSASLSEFQDAFVSALYRDDHMLPLEVTRQAAFEVYRNTVIKGSVDALIANFPTVERLVGEEWLRAAATTYTKQSPPSDPRLLFYGADFPDFLDTFEHARTMPYLGDVARLDLLWIEVHSAAETPGLDIKTFLNLNEEALLNMRLKPNTTARWIWFPRHPAYTLWRVNRAQLELPQNLLWQGEGALLTRSAGQITWLPLGIGGCTFLEGCAADLTLGRAAELALDHEPDLDLNHLLDHLITANTFAVTEFNQ</sequence>
<comment type="caution">
    <text evidence="2">The sequence shown here is derived from an EMBL/GenBank/DDBJ whole genome shotgun (WGS) entry which is preliminary data.</text>
</comment>
<protein>
    <recommendedName>
        <fullName evidence="1">Putative DNA-binding domain-containing protein</fullName>
    </recommendedName>
</protein>
<keyword evidence="3" id="KW-1185">Reference proteome</keyword>
<dbReference type="Pfam" id="PF09836">
    <property type="entry name" value="DUF2063"/>
    <property type="match status" value="1"/>
</dbReference>
<evidence type="ECO:0000313" key="2">
    <source>
        <dbReference type="EMBL" id="OUM73508.1"/>
    </source>
</evidence>
<dbReference type="InterPro" id="IPR018640">
    <property type="entry name" value="DUF2063"/>
</dbReference>
<organism evidence="2 3">
    <name type="scientific">Pseudomonas caspiana</name>
    <dbReference type="NCBI Taxonomy" id="1451454"/>
    <lineage>
        <taxon>Bacteria</taxon>
        <taxon>Pseudomonadati</taxon>
        <taxon>Pseudomonadota</taxon>
        <taxon>Gammaproteobacteria</taxon>
        <taxon>Pseudomonadales</taxon>
        <taxon>Pseudomonadaceae</taxon>
        <taxon>Pseudomonas</taxon>
    </lineage>
</organism>
<name>A0A1Y3P109_9PSED</name>
<gene>
    <name evidence="2" type="ORF">AUC60_12580</name>
</gene>
<dbReference type="AlphaFoldDB" id="A0A1Y3P109"/>
<dbReference type="OrthoDB" id="4146344at2"/>
<dbReference type="Proteomes" id="UP000195440">
    <property type="component" value="Unassembled WGS sequence"/>
</dbReference>
<proteinExistence type="predicted"/>
<evidence type="ECO:0000259" key="1">
    <source>
        <dbReference type="Pfam" id="PF09836"/>
    </source>
</evidence>
<accession>A0A1Y3P109</accession>
<dbReference type="Gene3D" id="1.10.150.690">
    <property type="entry name" value="DUF2063"/>
    <property type="match status" value="1"/>
</dbReference>
<evidence type="ECO:0000313" key="3">
    <source>
        <dbReference type="Proteomes" id="UP000195440"/>
    </source>
</evidence>
<dbReference type="EMBL" id="LOHF01000009">
    <property type="protein sequence ID" value="OUM73508.1"/>
    <property type="molecule type" value="Genomic_DNA"/>
</dbReference>